<dbReference type="AlphaFoldDB" id="A0A7X6BCN1"/>
<dbReference type="InterPro" id="IPR004891">
    <property type="entry name" value="Mercury-R_MerC"/>
</dbReference>
<accession>A0A7X6BCN1</accession>
<sequence length="126" mass="13138">MSTPLSRWWSGLDGAFDRVAIGISGLCLIHCIATTVLLTIVSTAGGLLDPHIHEYGLVLAIGFGIYALGRGIVHHGYMAPAAVGAFGLGIMSGALSLPHGGFETIWTLIGVSLVALGHDLNRRATY</sequence>
<dbReference type="GO" id="GO:0015097">
    <property type="term" value="F:mercury ion transmembrane transporter activity"/>
    <property type="evidence" value="ECO:0007669"/>
    <property type="project" value="InterPro"/>
</dbReference>
<dbReference type="Proteomes" id="UP000531251">
    <property type="component" value="Unassembled WGS sequence"/>
</dbReference>
<gene>
    <name evidence="2" type="ORF">GGR89_001127</name>
</gene>
<evidence type="ECO:0000313" key="3">
    <source>
        <dbReference type="Proteomes" id="UP000531251"/>
    </source>
</evidence>
<name>A0A7X6BCN1_9SPHN</name>
<keyword evidence="1" id="KW-0812">Transmembrane</keyword>
<protein>
    <recommendedName>
        <fullName evidence="4">MerC mercury resistance protein</fullName>
    </recommendedName>
</protein>
<reference evidence="2 3" key="1">
    <citation type="submission" date="2020-03" db="EMBL/GenBank/DDBJ databases">
        <title>Genomic Encyclopedia of Type Strains, Phase IV (KMG-IV): sequencing the most valuable type-strain genomes for metagenomic binning, comparative biology and taxonomic classification.</title>
        <authorList>
            <person name="Goeker M."/>
        </authorList>
    </citation>
    <scope>NUCLEOTIDE SEQUENCE [LARGE SCALE GENOMIC DNA]</scope>
    <source>
        <strain evidence="2 3">DSM 7225</strain>
    </source>
</reference>
<evidence type="ECO:0000256" key="1">
    <source>
        <dbReference type="SAM" id="Phobius"/>
    </source>
</evidence>
<feature type="transmembrane region" description="Helical" evidence="1">
    <location>
        <begin position="52"/>
        <end position="69"/>
    </location>
</feature>
<organism evidence="2 3">
    <name type="scientific">Sphingomonas trueperi</name>
    <dbReference type="NCBI Taxonomy" id="53317"/>
    <lineage>
        <taxon>Bacteria</taxon>
        <taxon>Pseudomonadati</taxon>
        <taxon>Pseudomonadota</taxon>
        <taxon>Alphaproteobacteria</taxon>
        <taxon>Sphingomonadales</taxon>
        <taxon>Sphingomonadaceae</taxon>
        <taxon>Sphingomonas</taxon>
    </lineage>
</organism>
<keyword evidence="1" id="KW-1133">Transmembrane helix</keyword>
<feature type="transmembrane region" description="Helical" evidence="1">
    <location>
        <begin position="20"/>
        <end position="40"/>
    </location>
</feature>
<comment type="caution">
    <text evidence="2">The sequence shown here is derived from an EMBL/GenBank/DDBJ whole genome shotgun (WGS) entry which is preliminary data.</text>
</comment>
<dbReference type="EMBL" id="JAATJB010000002">
    <property type="protein sequence ID" value="NJB96827.1"/>
    <property type="molecule type" value="Genomic_DNA"/>
</dbReference>
<keyword evidence="3" id="KW-1185">Reference proteome</keyword>
<dbReference type="Pfam" id="PF03203">
    <property type="entry name" value="MerC"/>
    <property type="match status" value="1"/>
</dbReference>
<evidence type="ECO:0000313" key="2">
    <source>
        <dbReference type="EMBL" id="NJB96827.1"/>
    </source>
</evidence>
<proteinExistence type="predicted"/>
<keyword evidence="1" id="KW-0472">Membrane</keyword>
<evidence type="ECO:0008006" key="4">
    <source>
        <dbReference type="Google" id="ProtNLM"/>
    </source>
</evidence>
<feature type="transmembrane region" description="Helical" evidence="1">
    <location>
        <begin position="104"/>
        <end position="121"/>
    </location>
</feature>
<dbReference type="GO" id="GO:0016020">
    <property type="term" value="C:membrane"/>
    <property type="evidence" value="ECO:0007669"/>
    <property type="project" value="InterPro"/>
</dbReference>